<keyword evidence="7" id="KW-1185">Reference proteome</keyword>
<sequence>MKQFFAPTIGTLKDDCTPPFPFNGVITPNTETFVDFLSPPILFNNFISSSSSSAAASKVFPAPPISYRHGSASSPSMEASIAAVERILGYSFETKRLLEDALTHSSYSESYSYERLEFVGDAVLGLAFTNYVFMAYPKLDPGQLSLIRSANISTEKLARVAVKHRLFQFVRHNAAGLEQKVKEFAELVSQEDDVVAHGGSMKAPKVLADIVESVAAAVFVDVKFDLKKLWMIFSGLLEPIVTLEDLKQQPQPVTLLYEMCQKQGKQIEIRHWKSGEKTTAGVYVNGELIASDSSDRKDIAKLNAVRRALCKLSGSMVAHVNSFGIDEPFDIEGAKQKLLELCIKKKWSRPIYVLEKDEGPPHEKKFTSAVQIPTEDGILHMSGDIKSRVKEAENSAASYMIRALQGSHLFDRRRNLDQVGELDLEDWGLEYKVPRGRQIVDITAIHGVYRPVNHVHAVRRKGCVIESNPSPHGGRGALPSEGGSPSDLLFLAGGGILF</sequence>
<accession>A0ABR2U948</accession>
<reference evidence="6 7" key="1">
    <citation type="journal article" date="2024" name="G3 (Bethesda)">
        <title>Genome assembly of Hibiscus sabdariffa L. provides insights into metabolisms of medicinal natural products.</title>
        <authorList>
            <person name="Kim T."/>
        </authorList>
    </citation>
    <scope>NUCLEOTIDE SEQUENCE [LARGE SCALE GENOMIC DNA]</scope>
    <source>
        <strain evidence="6">TK-2024</strain>
        <tissue evidence="6">Old leaves</tissue>
    </source>
</reference>
<evidence type="ECO:0000313" key="7">
    <source>
        <dbReference type="Proteomes" id="UP001396334"/>
    </source>
</evidence>
<dbReference type="SMART" id="SM00358">
    <property type="entry name" value="DSRM"/>
    <property type="match status" value="2"/>
</dbReference>
<comment type="caution">
    <text evidence="6">The sequence shown here is derived from an EMBL/GenBank/DDBJ whole genome shotgun (WGS) entry which is preliminary data.</text>
</comment>
<name>A0ABR2U948_9ROSI</name>
<evidence type="ECO:0000259" key="5">
    <source>
        <dbReference type="PROSITE" id="PS50142"/>
    </source>
</evidence>
<keyword evidence="2 3" id="KW-0694">RNA-binding</keyword>
<feature type="domain" description="DRBM" evidence="4">
    <location>
        <begin position="333"/>
        <end position="406"/>
    </location>
</feature>
<dbReference type="PANTHER" id="PTHR14950:SF49">
    <property type="entry name" value="RIBONUCLEASE 3-LIKE PROTEIN 2-RELATED"/>
    <property type="match status" value="1"/>
</dbReference>
<dbReference type="Pfam" id="PF00035">
    <property type="entry name" value="dsrm"/>
    <property type="match status" value="1"/>
</dbReference>
<dbReference type="PROSITE" id="PS00517">
    <property type="entry name" value="RNASE_3_1"/>
    <property type="match status" value="1"/>
</dbReference>
<gene>
    <name evidence="6" type="ORF">V6N11_052135</name>
</gene>
<dbReference type="CDD" id="cd00593">
    <property type="entry name" value="RIBOc"/>
    <property type="match status" value="1"/>
</dbReference>
<evidence type="ECO:0000256" key="3">
    <source>
        <dbReference type="PROSITE-ProRule" id="PRU00266"/>
    </source>
</evidence>
<dbReference type="SUPFAM" id="SSF54768">
    <property type="entry name" value="dsRNA-binding domain-like"/>
    <property type="match status" value="2"/>
</dbReference>
<evidence type="ECO:0000256" key="2">
    <source>
        <dbReference type="ARBA" id="ARBA00022884"/>
    </source>
</evidence>
<dbReference type="Gene3D" id="1.10.1520.10">
    <property type="entry name" value="Ribonuclease III domain"/>
    <property type="match status" value="1"/>
</dbReference>
<evidence type="ECO:0000256" key="1">
    <source>
        <dbReference type="ARBA" id="ARBA00022801"/>
    </source>
</evidence>
<proteinExistence type="predicted"/>
<feature type="domain" description="RNase III" evidence="5">
    <location>
        <begin position="81"/>
        <end position="223"/>
    </location>
</feature>
<dbReference type="Pfam" id="PF14709">
    <property type="entry name" value="DND1_DSRM"/>
    <property type="match status" value="1"/>
</dbReference>
<dbReference type="SMART" id="SM00535">
    <property type="entry name" value="RIBOc"/>
    <property type="match status" value="1"/>
</dbReference>
<organism evidence="6 7">
    <name type="scientific">Hibiscus sabdariffa</name>
    <name type="common">roselle</name>
    <dbReference type="NCBI Taxonomy" id="183260"/>
    <lineage>
        <taxon>Eukaryota</taxon>
        <taxon>Viridiplantae</taxon>
        <taxon>Streptophyta</taxon>
        <taxon>Embryophyta</taxon>
        <taxon>Tracheophyta</taxon>
        <taxon>Spermatophyta</taxon>
        <taxon>Magnoliopsida</taxon>
        <taxon>eudicotyledons</taxon>
        <taxon>Gunneridae</taxon>
        <taxon>Pentapetalae</taxon>
        <taxon>rosids</taxon>
        <taxon>malvids</taxon>
        <taxon>Malvales</taxon>
        <taxon>Malvaceae</taxon>
        <taxon>Malvoideae</taxon>
        <taxon>Hibiscus</taxon>
    </lineage>
</organism>
<dbReference type="PROSITE" id="PS50137">
    <property type="entry name" value="DS_RBD"/>
    <property type="match status" value="1"/>
</dbReference>
<evidence type="ECO:0000259" key="4">
    <source>
        <dbReference type="PROSITE" id="PS50137"/>
    </source>
</evidence>
<dbReference type="EMBL" id="JBBPBN010000001">
    <property type="protein sequence ID" value="KAK9046242.1"/>
    <property type="molecule type" value="Genomic_DNA"/>
</dbReference>
<protein>
    <submittedName>
        <fullName evidence="6">Uncharacterized protein</fullName>
    </submittedName>
</protein>
<dbReference type="InterPro" id="IPR014720">
    <property type="entry name" value="dsRBD_dom"/>
</dbReference>
<dbReference type="Proteomes" id="UP001396334">
    <property type="component" value="Unassembled WGS sequence"/>
</dbReference>
<dbReference type="Gene3D" id="3.30.160.20">
    <property type="match status" value="2"/>
</dbReference>
<dbReference type="PROSITE" id="PS50142">
    <property type="entry name" value="RNASE_3_2"/>
    <property type="match status" value="1"/>
</dbReference>
<evidence type="ECO:0000313" key="6">
    <source>
        <dbReference type="EMBL" id="KAK9046242.1"/>
    </source>
</evidence>
<dbReference type="InterPro" id="IPR000999">
    <property type="entry name" value="RNase_III_dom"/>
</dbReference>
<dbReference type="PANTHER" id="PTHR14950">
    <property type="entry name" value="DICER-RELATED"/>
    <property type="match status" value="1"/>
</dbReference>
<keyword evidence="1" id="KW-0378">Hydrolase</keyword>
<dbReference type="Pfam" id="PF00636">
    <property type="entry name" value="Ribonuclease_3"/>
    <property type="match status" value="1"/>
</dbReference>
<dbReference type="SUPFAM" id="SSF69065">
    <property type="entry name" value="RNase III domain-like"/>
    <property type="match status" value="1"/>
</dbReference>
<dbReference type="InterPro" id="IPR036389">
    <property type="entry name" value="RNase_III_sf"/>
</dbReference>